<dbReference type="PANTHER" id="PTHR10569:SF2">
    <property type="entry name" value="GLYCOGEN DEBRANCHING ENZYME"/>
    <property type="match status" value="1"/>
</dbReference>
<dbReference type="GO" id="GO:0004134">
    <property type="term" value="F:4-alpha-glucanotransferase activity"/>
    <property type="evidence" value="ECO:0007669"/>
    <property type="project" value="InterPro"/>
</dbReference>
<dbReference type="Gene3D" id="1.50.10.10">
    <property type="match status" value="1"/>
</dbReference>
<accession>B6YRE6</accession>
<proteinExistence type="predicted"/>
<dbReference type="EMBL" id="AP010656">
    <property type="protein sequence ID" value="BAG83768.1"/>
    <property type="molecule type" value="Genomic_DNA"/>
</dbReference>
<dbReference type="KEGG" id="aps:CFPG_505"/>
<dbReference type="OrthoDB" id="9761875at2"/>
<feature type="domain" description="Glycogen debranching enzyme C-terminal" evidence="1">
    <location>
        <begin position="279"/>
        <end position="636"/>
    </location>
</feature>
<dbReference type="Pfam" id="PF12439">
    <property type="entry name" value="GDE_N"/>
    <property type="match status" value="1"/>
</dbReference>
<dbReference type="RefSeq" id="WP_012573529.1">
    <property type="nucleotide sequence ID" value="NC_011565.1"/>
</dbReference>
<sequence>MGYLKFDKTLLINLEESLQREILCTNRKGAYHSTTVIDCNTRKYHGMLICPVPKLDSENHVLLSSLDVTVIQHRTEFNLGIHQYAGRYFNPSGQKYLRQFEFETVLKTTYRVGGVILIKEKVFTTFENRILIKYTLLDAHSSTVLRFRPFLAFRSVNALTYANPVAKRDYTEINFGIKTCMYDDYPDLYMQFNKKVCFVFQPNWYKNIEYSKELELGLAYKEDLYVPGYFELSIEKGESIYFSASDTFIDPANIVDEYNRGSQVHTPRTSFYNCLKNSAQQFYYHPTESGFYLLAGYPWFKVRARDLFISMPGCSLAVDDPASFEKLMDTAMIALRRFMRNGNCDKVIQEIYMPDVLLWAIWALQEYAKYTSLAQCSVRYGKLIQNIIQYIMSNKHPILILKPNGLLYANGKTNAVTWMNSTFEGKPILPRSGYIVEFNALWFNALKFSVELSRFTNEGKRAAMLEQKANQTESSFVSTFVNKYGYLYDYVDEEYINWSVRPNMLFAISLDYSPLSRTQKRSVLNIVTRELLTPKGIRSLSPRSEGYRPYCTGYQHERDLAYHQGTVWPWLLGVYLEAYLKLYQRRGVSFIERMLIGLDEEMNTHCISSLSELFDGNPPFQSRGAISFAMNVASILHVLKLLDNYNNEK</sequence>
<evidence type="ECO:0000313" key="4">
    <source>
        <dbReference type="Proteomes" id="UP000000723"/>
    </source>
</evidence>
<dbReference type="eggNOG" id="COG3408">
    <property type="taxonomic scope" value="Bacteria"/>
</dbReference>
<organism evidence="3 4">
    <name type="scientific">Azobacteroides pseudotrichonymphae genomovar. CFP2</name>
    <dbReference type="NCBI Taxonomy" id="511995"/>
    <lineage>
        <taxon>Bacteria</taxon>
        <taxon>Pseudomonadati</taxon>
        <taxon>Bacteroidota</taxon>
        <taxon>Bacteroidia</taxon>
        <taxon>Bacteroidales</taxon>
        <taxon>Candidatus Azobacteroides</taxon>
    </lineage>
</organism>
<name>B6YRE6_AZOPC</name>
<dbReference type="InterPro" id="IPR010401">
    <property type="entry name" value="AGL/Gdb1"/>
</dbReference>
<dbReference type="InterPro" id="IPR032790">
    <property type="entry name" value="GDE_C"/>
</dbReference>
<dbReference type="STRING" id="511995.CFPG_505"/>
<dbReference type="InterPro" id="IPR024742">
    <property type="entry name" value="Glycogen_debranch_N"/>
</dbReference>
<gene>
    <name evidence="3" type="ordered locus">CFPG_505</name>
</gene>
<evidence type="ECO:0000313" key="3">
    <source>
        <dbReference type="EMBL" id="BAG83768.1"/>
    </source>
</evidence>
<dbReference type="AlphaFoldDB" id="B6YRE6"/>
<keyword evidence="4" id="KW-1185">Reference proteome</keyword>
<dbReference type="InterPro" id="IPR008928">
    <property type="entry name" value="6-hairpin_glycosidase_sf"/>
</dbReference>
<dbReference type="Proteomes" id="UP000000723">
    <property type="component" value="Chromosome"/>
</dbReference>
<dbReference type="Pfam" id="PF06202">
    <property type="entry name" value="GDE_C"/>
    <property type="match status" value="1"/>
</dbReference>
<protein>
    <submittedName>
        <fullName evidence="3">Glycogen debranching enzyme</fullName>
    </submittedName>
</protein>
<feature type="domain" description="Glycogen debranching enzyme bacterial and archaeal type N-terminal" evidence="2">
    <location>
        <begin position="20"/>
        <end position="241"/>
    </location>
</feature>
<dbReference type="PANTHER" id="PTHR10569">
    <property type="entry name" value="GLYCOGEN DEBRANCHING ENZYME"/>
    <property type="match status" value="1"/>
</dbReference>
<evidence type="ECO:0000259" key="2">
    <source>
        <dbReference type="Pfam" id="PF12439"/>
    </source>
</evidence>
<dbReference type="InterPro" id="IPR012341">
    <property type="entry name" value="6hp_glycosidase-like_sf"/>
</dbReference>
<dbReference type="GO" id="GO:0004135">
    <property type="term" value="F:amylo-alpha-1,6-glucosidase activity"/>
    <property type="evidence" value="ECO:0007669"/>
    <property type="project" value="InterPro"/>
</dbReference>
<dbReference type="HOGENOM" id="CLU_026835_0_0_10"/>
<dbReference type="SUPFAM" id="SSF48208">
    <property type="entry name" value="Six-hairpin glycosidases"/>
    <property type="match status" value="1"/>
</dbReference>
<reference evidence="4" key="1">
    <citation type="journal article" date="2008" name="Science">
        <title>Genome of an endosymbiont coupling N2 fixation to cellulolysis within RT protist cells in termite gut.</title>
        <authorList>
            <person name="Hongoh Y."/>
            <person name="Sharma V.K."/>
            <person name="Prakash T."/>
            <person name="Noda S."/>
            <person name="Toh H."/>
            <person name="Taylor T.D."/>
            <person name="Kudo T."/>
            <person name="Sakaki Y."/>
            <person name="Toyoda A."/>
            <person name="Hattori M."/>
            <person name="Ohkuma M."/>
        </authorList>
    </citation>
    <scope>NUCLEOTIDE SEQUENCE [LARGE SCALE GENOMIC DNA]</scope>
</reference>
<dbReference type="GO" id="GO:0005980">
    <property type="term" value="P:glycogen catabolic process"/>
    <property type="evidence" value="ECO:0007669"/>
    <property type="project" value="InterPro"/>
</dbReference>
<evidence type="ECO:0000259" key="1">
    <source>
        <dbReference type="Pfam" id="PF06202"/>
    </source>
</evidence>